<evidence type="ECO:0000256" key="1">
    <source>
        <dbReference type="SAM" id="MobiDB-lite"/>
    </source>
</evidence>
<protein>
    <submittedName>
        <fullName evidence="2">Uncharacterized protein</fullName>
    </submittedName>
</protein>
<reference evidence="2" key="1">
    <citation type="submission" date="2021-01" db="EMBL/GenBank/DDBJ databases">
        <authorList>
            <person name="Corre E."/>
            <person name="Pelletier E."/>
            <person name="Niang G."/>
            <person name="Scheremetjew M."/>
            <person name="Finn R."/>
            <person name="Kale V."/>
            <person name="Holt S."/>
            <person name="Cochrane G."/>
            <person name="Meng A."/>
            <person name="Brown T."/>
            <person name="Cohen L."/>
        </authorList>
    </citation>
    <scope>NUCLEOTIDE SEQUENCE</scope>
    <source>
        <strain evidence="2">CCMP3278</strain>
    </source>
</reference>
<gene>
    <name evidence="2" type="ORF">TOLI1172_LOCUS8280</name>
</gene>
<proteinExistence type="predicted"/>
<feature type="region of interest" description="Disordered" evidence="1">
    <location>
        <begin position="54"/>
        <end position="75"/>
    </location>
</feature>
<name>A0A7S0ZK98_9RHOD</name>
<organism evidence="2">
    <name type="scientific">Timspurckia oligopyrenoides</name>
    <dbReference type="NCBI Taxonomy" id="708627"/>
    <lineage>
        <taxon>Eukaryota</taxon>
        <taxon>Rhodophyta</taxon>
        <taxon>Bangiophyceae</taxon>
        <taxon>Porphyridiales</taxon>
        <taxon>Porphyridiaceae</taxon>
        <taxon>Timspurckia</taxon>
    </lineage>
</organism>
<sequence>MMSDRQKKRFHVGSSSSCVDDFQENAQSIAQRVKRLCVRDGEIVVASELVTEGEAGIDEDGSTSSKSEREQSENTTEVYCSECHKLIDGYKSCSECSSSSLNEEDRNYIREIIDNRDKNPDRTEASEESERIRSAYFGMNELLRELHIQRIHRLPTSSQIRVQHKKYQAFHKEQ</sequence>
<dbReference type="AlphaFoldDB" id="A0A7S0ZK98"/>
<dbReference type="EMBL" id="HBFP01011453">
    <property type="protein sequence ID" value="CAD8823881.1"/>
    <property type="molecule type" value="Transcribed_RNA"/>
</dbReference>
<evidence type="ECO:0000313" key="2">
    <source>
        <dbReference type="EMBL" id="CAD8823881.1"/>
    </source>
</evidence>
<accession>A0A7S0ZK98</accession>